<name>A0A1H2KBT7_9ACTN</name>
<keyword evidence="2" id="KW-1185">Reference proteome</keyword>
<reference evidence="2" key="1">
    <citation type="submission" date="2016-10" db="EMBL/GenBank/DDBJ databases">
        <authorList>
            <person name="Varghese N."/>
            <person name="Submissions S."/>
        </authorList>
    </citation>
    <scope>NUCLEOTIDE SEQUENCE [LARGE SCALE GENOMIC DNA]</scope>
    <source>
        <strain evidence="2">DSM 45079</strain>
    </source>
</reference>
<proteinExistence type="predicted"/>
<dbReference type="PANTHER" id="PTHR36503:SF1">
    <property type="entry name" value="BLR2520 PROTEIN"/>
    <property type="match status" value="1"/>
</dbReference>
<dbReference type="SUPFAM" id="SSF54593">
    <property type="entry name" value="Glyoxalase/Bleomycin resistance protein/Dihydroxybiphenyl dioxygenase"/>
    <property type="match status" value="1"/>
</dbReference>
<gene>
    <name evidence="1" type="ORF">SAMN04488563_3651</name>
</gene>
<dbReference type="STRING" id="419479.SAMN04488563_3651"/>
<evidence type="ECO:0000313" key="2">
    <source>
        <dbReference type="Proteomes" id="UP000182977"/>
    </source>
</evidence>
<dbReference type="EMBL" id="LT629791">
    <property type="protein sequence ID" value="SDU66124.1"/>
    <property type="molecule type" value="Genomic_DNA"/>
</dbReference>
<dbReference type="GO" id="GO:0016829">
    <property type="term" value="F:lyase activity"/>
    <property type="evidence" value="ECO:0007669"/>
    <property type="project" value="UniProtKB-KW"/>
</dbReference>
<dbReference type="AlphaFoldDB" id="A0A1H2KBT7"/>
<accession>A0A1H2KBT7</accession>
<organism evidence="1 2">
    <name type="scientific">Jiangella alkaliphila</name>
    <dbReference type="NCBI Taxonomy" id="419479"/>
    <lineage>
        <taxon>Bacteria</taxon>
        <taxon>Bacillati</taxon>
        <taxon>Actinomycetota</taxon>
        <taxon>Actinomycetes</taxon>
        <taxon>Jiangellales</taxon>
        <taxon>Jiangellaceae</taxon>
        <taxon>Jiangella</taxon>
    </lineage>
</organism>
<dbReference type="InterPro" id="IPR029068">
    <property type="entry name" value="Glyas_Bleomycin-R_OHBP_Dase"/>
</dbReference>
<dbReference type="RefSeq" id="WP_046770596.1">
    <property type="nucleotide sequence ID" value="NZ_LBMC01000023.1"/>
</dbReference>
<dbReference type="OrthoDB" id="4825162at2"/>
<evidence type="ECO:0000313" key="1">
    <source>
        <dbReference type="EMBL" id="SDU66124.1"/>
    </source>
</evidence>
<dbReference type="PANTHER" id="PTHR36503">
    <property type="entry name" value="BLR2520 PROTEIN"/>
    <property type="match status" value="1"/>
</dbReference>
<keyword evidence="1" id="KW-0456">Lyase</keyword>
<sequence length="199" mass="20815">MTTIDHLTLDVTDTTAAGHFYKALGLDDRVRLRASDTPANGFSGFTLSLVVSQPSTVDALVGAALEAGARVVKPAAKSLWGYGGVVEAPDGTLITVASSSKKDTGPATLQIDELVLQLGVEDVAASKKFYVDRGLTVGRSFGRKYVEFETGAVKLTLNKRKVLAKVSGVDPDGDGAHRLHVAGEAGPCTDPDGFAWEQA</sequence>
<dbReference type="Gene3D" id="3.10.180.10">
    <property type="entry name" value="2,3-Dihydroxybiphenyl 1,2-Dioxygenase, domain 1"/>
    <property type="match status" value="2"/>
</dbReference>
<dbReference type="Proteomes" id="UP000182977">
    <property type="component" value="Chromosome I"/>
</dbReference>
<protein>
    <submittedName>
        <fullName evidence="1">Predicted lactoylglutathione lyase</fullName>
    </submittedName>
</protein>